<dbReference type="Proteomes" id="UP000002668">
    <property type="component" value="Genome"/>
</dbReference>
<dbReference type="VEuPathDB" id="FungiDB:LEMA_P071650.1"/>
<evidence type="ECO:0000313" key="2">
    <source>
        <dbReference type="Proteomes" id="UP000002668"/>
    </source>
</evidence>
<reference evidence="2" key="1">
    <citation type="journal article" date="2011" name="Nat. Commun.">
        <title>Effector diversification within compartments of the Leptosphaeria maculans genome affected by Repeat-Induced Point mutations.</title>
        <authorList>
            <person name="Rouxel T."/>
            <person name="Grandaubert J."/>
            <person name="Hane J.K."/>
            <person name="Hoede C."/>
            <person name="van de Wouw A.P."/>
            <person name="Couloux A."/>
            <person name="Dominguez V."/>
            <person name="Anthouard V."/>
            <person name="Bally P."/>
            <person name="Bourras S."/>
            <person name="Cozijnsen A.J."/>
            <person name="Ciuffetti L.M."/>
            <person name="Degrave A."/>
            <person name="Dilmaghani A."/>
            <person name="Duret L."/>
            <person name="Fudal I."/>
            <person name="Goodwin S.B."/>
            <person name="Gout L."/>
            <person name="Glaser N."/>
            <person name="Linglin J."/>
            <person name="Kema G.H.J."/>
            <person name="Lapalu N."/>
            <person name="Lawrence C.B."/>
            <person name="May K."/>
            <person name="Meyer M."/>
            <person name="Ollivier B."/>
            <person name="Poulain J."/>
            <person name="Schoch C.L."/>
            <person name="Simon A."/>
            <person name="Spatafora J.W."/>
            <person name="Stachowiak A."/>
            <person name="Turgeon B.G."/>
            <person name="Tyler B.M."/>
            <person name="Vincent D."/>
            <person name="Weissenbach J."/>
            <person name="Amselem J."/>
            <person name="Quesneville H."/>
            <person name="Oliver R.P."/>
            <person name="Wincker P."/>
            <person name="Balesdent M.-H."/>
            <person name="Howlett B.J."/>
        </authorList>
    </citation>
    <scope>NUCLEOTIDE SEQUENCE [LARGE SCALE GENOMIC DNA]</scope>
    <source>
        <strain evidence="2">JN3 / isolate v23.1.3 / race Av1-4-5-6-7-8</strain>
    </source>
</reference>
<name>E4ZK62_LEPMJ</name>
<sequence>MICASARWKLPTQASADADIQWLFLITTQLVVSFASQPASVRRPLPQTQARTFCDDSALGTDNS</sequence>
<dbReference type="HOGENOM" id="CLU_2868067_0_0_1"/>
<dbReference type="InParanoid" id="E4ZK62"/>
<dbReference type="OrthoDB" id="10470787at2759"/>
<proteinExistence type="predicted"/>
<accession>E4ZK62</accession>
<dbReference type="EMBL" id="FP929072">
    <property type="protein sequence ID" value="CBX91657.1"/>
    <property type="molecule type" value="Genomic_DNA"/>
</dbReference>
<dbReference type="AlphaFoldDB" id="E4ZK62"/>
<evidence type="ECO:0000313" key="1">
    <source>
        <dbReference type="EMBL" id="CBX91657.1"/>
    </source>
</evidence>
<organism evidence="2">
    <name type="scientific">Leptosphaeria maculans (strain JN3 / isolate v23.1.3 / race Av1-4-5-6-7-8)</name>
    <name type="common">Blackleg fungus</name>
    <name type="synonym">Phoma lingam</name>
    <dbReference type="NCBI Taxonomy" id="985895"/>
    <lineage>
        <taxon>Eukaryota</taxon>
        <taxon>Fungi</taxon>
        <taxon>Dikarya</taxon>
        <taxon>Ascomycota</taxon>
        <taxon>Pezizomycotina</taxon>
        <taxon>Dothideomycetes</taxon>
        <taxon>Pleosporomycetidae</taxon>
        <taxon>Pleosporales</taxon>
        <taxon>Pleosporineae</taxon>
        <taxon>Leptosphaeriaceae</taxon>
        <taxon>Plenodomus</taxon>
        <taxon>Plenodomus lingam/Leptosphaeria maculans species complex</taxon>
    </lineage>
</organism>
<protein>
    <submittedName>
        <fullName evidence="1">Predicted protein</fullName>
    </submittedName>
</protein>
<gene>
    <name evidence="1" type="ORF">LEMA_P071650.1</name>
</gene>
<keyword evidence="2" id="KW-1185">Reference proteome</keyword>